<dbReference type="AlphaFoldDB" id="A0A9P0L382"/>
<proteinExistence type="predicted"/>
<accession>A0A9P0L382</accession>
<dbReference type="OrthoDB" id="565904at2759"/>
<dbReference type="Gene3D" id="2.40.128.20">
    <property type="match status" value="1"/>
</dbReference>
<sequence length="180" mass="20331">MFGTVFMLVMAIVKVFGDCQSPPPVKYFDRKAFGGSWRIHTVIGKPVLGPVPPCYAMKLTGAERYNVSISYRDGDKMKSISGEEVSGEHGMFVFRLRESDVKMVVLDTDYSSYHTSYQCNMEDPTRNTILVALRSTERDELLIKNQITKALKLVNITGSRCDSDQKECPNKLRAVKKYLS</sequence>
<organism evidence="2 3">
    <name type="scientific">Acanthoscelides obtectus</name>
    <name type="common">Bean weevil</name>
    <name type="synonym">Bruchus obtectus</name>
    <dbReference type="NCBI Taxonomy" id="200917"/>
    <lineage>
        <taxon>Eukaryota</taxon>
        <taxon>Metazoa</taxon>
        <taxon>Ecdysozoa</taxon>
        <taxon>Arthropoda</taxon>
        <taxon>Hexapoda</taxon>
        <taxon>Insecta</taxon>
        <taxon>Pterygota</taxon>
        <taxon>Neoptera</taxon>
        <taxon>Endopterygota</taxon>
        <taxon>Coleoptera</taxon>
        <taxon>Polyphaga</taxon>
        <taxon>Cucujiformia</taxon>
        <taxon>Chrysomeloidea</taxon>
        <taxon>Chrysomelidae</taxon>
        <taxon>Bruchinae</taxon>
        <taxon>Bruchini</taxon>
        <taxon>Acanthoscelides</taxon>
    </lineage>
</organism>
<evidence type="ECO:0008006" key="4">
    <source>
        <dbReference type="Google" id="ProtNLM"/>
    </source>
</evidence>
<dbReference type="SUPFAM" id="SSF50814">
    <property type="entry name" value="Lipocalins"/>
    <property type="match status" value="1"/>
</dbReference>
<gene>
    <name evidence="2" type="ORF">ACAOBT_LOCUS15447</name>
</gene>
<keyword evidence="3" id="KW-1185">Reference proteome</keyword>
<evidence type="ECO:0000313" key="3">
    <source>
        <dbReference type="Proteomes" id="UP001152888"/>
    </source>
</evidence>
<keyword evidence="1" id="KW-0732">Signal</keyword>
<evidence type="ECO:0000256" key="1">
    <source>
        <dbReference type="SAM" id="SignalP"/>
    </source>
</evidence>
<feature type="signal peptide" evidence="1">
    <location>
        <begin position="1"/>
        <end position="17"/>
    </location>
</feature>
<dbReference type="InterPro" id="IPR012674">
    <property type="entry name" value="Calycin"/>
</dbReference>
<feature type="chain" id="PRO_5040411297" description="Lipocalin/cytosolic fatty-acid binding domain-containing protein" evidence="1">
    <location>
        <begin position="18"/>
        <end position="180"/>
    </location>
</feature>
<dbReference type="EMBL" id="CAKOFQ010006934">
    <property type="protein sequence ID" value="CAH1983209.1"/>
    <property type="molecule type" value="Genomic_DNA"/>
</dbReference>
<reference evidence="2" key="1">
    <citation type="submission" date="2022-03" db="EMBL/GenBank/DDBJ databases">
        <authorList>
            <person name="Sayadi A."/>
        </authorList>
    </citation>
    <scope>NUCLEOTIDE SEQUENCE</scope>
</reference>
<evidence type="ECO:0000313" key="2">
    <source>
        <dbReference type="EMBL" id="CAH1983209.1"/>
    </source>
</evidence>
<name>A0A9P0L382_ACAOB</name>
<protein>
    <recommendedName>
        <fullName evidence="4">Lipocalin/cytosolic fatty-acid binding domain-containing protein</fullName>
    </recommendedName>
</protein>
<dbReference type="Proteomes" id="UP001152888">
    <property type="component" value="Unassembled WGS sequence"/>
</dbReference>
<comment type="caution">
    <text evidence="2">The sequence shown here is derived from an EMBL/GenBank/DDBJ whole genome shotgun (WGS) entry which is preliminary data.</text>
</comment>